<dbReference type="Pfam" id="PF13723">
    <property type="entry name" value="Ketoacyl-synt_2"/>
    <property type="match status" value="1"/>
</dbReference>
<dbReference type="AlphaFoldDB" id="A0A140E6U2"/>
<dbReference type="Proteomes" id="UP000030512">
    <property type="component" value="Chromosome"/>
</dbReference>
<name>A0A140E6U2_9GAMM</name>
<dbReference type="KEGG" id="mdn:JT25_021975"/>
<dbReference type="EMBL" id="CP014476">
    <property type="protein sequence ID" value="AMK79116.1"/>
    <property type="molecule type" value="Genomic_DNA"/>
</dbReference>
<dbReference type="GO" id="GO:0016746">
    <property type="term" value="F:acyltransferase activity"/>
    <property type="evidence" value="ECO:0007669"/>
    <property type="project" value="InterPro"/>
</dbReference>
<reference evidence="2 3" key="1">
    <citation type="journal article" date="2015" name="Environ. Microbiol.">
        <title>Methane oxidation coupled to nitrate reduction under hypoxia by the Gammaproteobacterium Methylomonas denitrificans, sp. nov. type strain FJG1.</title>
        <authorList>
            <person name="Kits K.D."/>
            <person name="Klotz M.G."/>
            <person name="Stein L.Y."/>
        </authorList>
    </citation>
    <scope>NUCLEOTIDE SEQUENCE [LARGE SCALE GENOMIC DNA]</scope>
    <source>
        <strain evidence="2 3">FJG1</strain>
    </source>
</reference>
<accession>A0A140E6U2</accession>
<dbReference type="InterPro" id="IPR016039">
    <property type="entry name" value="Thiolase-like"/>
</dbReference>
<gene>
    <name evidence="2" type="ORF">JT25_021975</name>
</gene>
<evidence type="ECO:0000259" key="1">
    <source>
        <dbReference type="Pfam" id="PF13723"/>
    </source>
</evidence>
<evidence type="ECO:0000313" key="3">
    <source>
        <dbReference type="Proteomes" id="UP000030512"/>
    </source>
</evidence>
<feature type="domain" description="Beta-ketoacyl synthase-like N-terminal" evidence="1">
    <location>
        <begin position="29"/>
        <end position="182"/>
    </location>
</feature>
<organism evidence="2 3">
    <name type="scientific">Methylomonas denitrificans</name>
    <dbReference type="NCBI Taxonomy" id="1538553"/>
    <lineage>
        <taxon>Bacteria</taxon>
        <taxon>Pseudomonadati</taxon>
        <taxon>Pseudomonadota</taxon>
        <taxon>Gammaproteobacteria</taxon>
        <taxon>Methylococcales</taxon>
        <taxon>Methylococcaceae</taxon>
        <taxon>Methylomonas</taxon>
    </lineage>
</organism>
<evidence type="ECO:0000313" key="2">
    <source>
        <dbReference type="EMBL" id="AMK79116.1"/>
    </source>
</evidence>
<protein>
    <recommendedName>
        <fullName evidence="1">Beta-ketoacyl synthase-like N-terminal domain-containing protein</fullName>
    </recommendedName>
</protein>
<dbReference type="InterPro" id="IPR014030">
    <property type="entry name" value="Ketoacyl_synth_N"/>
</dbReference>
<keyword evidence="3" id="KW-1185">Reference proteome</keyword>
<dbReference type="OrthoDB" id="9798676at2"/>
<sequence length="249" mass="25819">MDCMSLLGFCVCAPDAEFRGSLPFPAFDINRDTIPPLLRRRSSQAMQMAFSAAAAACGHAGRSPATLPSIFASVAGEINTTDQLCSELVKADGVISPAAFHNSVQNTAAGYWSIAQQCTQPASAIAAGTDTFAMALLEAWCQLSCQGGELLLVCYDEIWPAYLAPDCGSPAFACAMVLAAGAVEGGLVQIARPKTGAAIFPPAWTKSADSMPILAAIPLLEAASVRAGAQAIALTPHTPSWQVDLGGWK</sequence>
<proteinExistence type="predicted"/>
<dbReference type="SUPFAM" id="SSF53901">
    <property type="entry name" value="Thiolase-like"/>
    <property type="match status" value="1"/>
</dbReference>
<dbReference type="RefSeq" id="WP_036272500.1">
    <property type="nucleotide sequence ID" value="NZ_CP014476.1"/>
</dbReference>
<dbReference type="STRING" id="1538553.JT25_021975"/>
<dbReference type="Gene3D" id="3.40.47.10">
    <property type="match status" value="1"/>
</dbReference>